<organism evidence="2 3">
    <name type="scientific">Oxynema aestuarii AP17</name>
    <dbReference type="NCBI Taxonomy" id="2064643"/>
    <lineage>
        <taxon>Bacteria</taxon>
        <taxon>Bacillati</taxon>
        <taxon>Cyanobacteriota</taxon>
        <taxon>Cyanophyceae</taxon>
        <taxon>Oscillatoriophycideae</taxon>
        <taxon>Oscillatoriales</taxon>
        <taxon>Oscillatoriaceae</taxon>
        <taxon>Oxynema</taxon>
        <taxon>Oxynema aestuarii</taxon>
    </lineage>
</organism>
<evidence type="ECO:0000313" key="3">
    <source>
        <dbReference type="Proteomes" id="UP000500857"/>
    </source>
</evidence>
<dbReference type="Proteomes" id="UP000500857">
    <property type="component" value="Chromosome"/>
</dbReference>
<evidence type="ECO:0000313" key="2">
    <source>
        <dbReference type="EMBL" id="QIZ69532.1"/>
    </source>
</evidence>
<gene>
    <name evidence="2" type="ORF">HCG48_02155</name>
</gene>
<dbReference type="AlphaFoldDB" id="A0A6H1TSG0"/>
<dbReference type="EMBL" id="CP051167">
    <property type="protein sequence ID" value="QIZ69532.1"/>
    <property type="molecule type" value="Genomic_DNA"/>
</dbReference>
<feature type="region of interest" description="Disordered" evidence="1">
    <location>
        <begin position="1"/>
        <end position="23"/>
    </location>
</feature>
<sequence length="89" mass="9842">MTDNCDRVFPQQGDRPGTRLPRVLQQKRHSFPYNRDGGDRHNPCPHSPHSAFTASLGGAIAPQRPHRGDRQPTASLYGFHALALDPGEC</sequence>
<dbReference type="KEGG" id="oxy:HCG48_02155"/>
<protein>
    <submittedName>
        <fullName evidence="2">Uncharacterized protein</fullName>
    </submittedName>
</protein>
<feature type="region of interest" description="Disordered" evidence="1">
    <location>
        <begin position="31"/>
        <end position="50"/>
    </location>
</feature>
<proteinExistence type="predicted"/>
<keyword evidence="3" id="KW-1185">Reference proteome</keyword>
<reference evidence="2 3" key="1">
    <citation type="submission" date="2020-04" db="EMBL/GenBank/DDBJ databases">
        <authorList>
            <person name="Basu S."/>
            <person name="Maruthanayagam V."/>
            <person name="Chakraborty S."/>
            <person name="Pramanik A."/>
            <person name="Mukherjee J."/>
            <person name="Brink B."/>
        </authorList>
    </citation>
    <scope>NUCLEOTIDE SEQUENCE [LARGE SCALE GENOMIC DNA]</scope>
    <source>
        <strain evidence="2 3">AP17</strain>
    </source>
</reference>
<name>A0A6H1TSG0_9CYAN</name>
<evidence type="ECO:0000256" key="1">
    <source>
        <dbReference type="SAM" id="MobiDB-lite"/>
    </source>
</evidence>
<dbReference type="RefSeq" id="WP_168567689.1">
    <property type="nucleotide sequence ID" value="NZ_CP051167.1"/>
</dbReference>
<accession>A0A6H1TSG0</accession>